<dbReference type="Proteomes" id="UP000247409">
    <property type="component" value="Unassembled WGS sequence"/>
</dbReference>
<feature type="transmembrane region" description="Helical" evidence="5">
    <location>
        <begin position="426"/>
        <end position="448"/>
    </location>
</feature>
<comment type="subcellular location">
    <subcellularLocation>
        <location evidence="1">Membrane</location>
        <topology evidence="1">Multi-pass membrane protein</topology>
    </subcellularLocation>
</comment>
<dbReference type="GO" id="GO:0015179">
    <property type="term" value="F:L-amino acid transmembrane transporter activity"/>
    <property type="evidence" value="ECO:0007669"/>
    <property type="project" value="TreeGrafter"/>
</dbReference>
<dbReference type="EMBL" id="NBIV01000107">
    <property type="protein sequence ID" value="PXF43931.1"/>
    <property type="molecule type" value="Genomic_DNA"/>
</dbReference>
<feature type="transmembrane region" description="Helical" evidence="5">
    <location>
        <begin position="399"/>
        <end position="420"/>
    </location>
</feature>
<keyword evidence="3 5" id="KW-1133">Transmembrane helix</keyword>
<feature type="transmembrane region" description="Helical" evidence="5">
    <location>
        <begin position="196"/>
        <end position="214"/>
    </location>
</feature>
<feature type="transmembrane region" description="Helical" evidence="5">
    <location>
        <begin position="460"/>
        <end position="479"/>
    </location>
</feature>
<proteinExistence type="predicted"/>
<evidence type="ECO:0000256" key="3">
    <source>
        <dbReference type="ARBA" id="ARBA00022989"/>
    </source>
</evidence>
<evidence type="ECO:0000256" key="4">
    <source>
        <dbReference type="ARBA" id="ARBA00023136"/>
    </source>
</evidence>
<dbReference type="PANTHER" id="PTHR22950">
    <property type="entry name" value="AMINO ACID TRANSPORTER"/>
    <property type="match status" value="1"/>
</dbReference>
<feature type="transmembrane region" description="Helical" evidence="5">
    <location>
        <begin position="258"/>
        <end position="278"/>
    </location>
</feature>
<dbReference type="InterPro" id="IPR013057">
    <property type="entry name" value="AA_transpt_TM"/>
</dbReference>
<organism evidence="7 8">
    <name type="scientific">Gracilariopsis chorda</name>
    <dbReference type="NCBI Taxonomy" id="448386"/>
    <lineage>
        <taxon>Eukaryota</taxon>
        <taxon>Rhodophyta</taxon>
        <taxon>Florideophyceae</taxon>
        <taxon>Rhodymeniophycidae</taxon>
        <taxon>Gracilariales</taxon>
        <taxon>Gracilariaceae</taxon>
        <taxon>Gracilariopsis</taxon>
    </lineage>
</organism>
<dbReference type="PANTHER" id="PTHR22950:SF700">
    <property type="entry name" value="AMINO ACID TRANSPORTER TRANSMEMBRANE DOMAIN-CONTAINING PROTEIN"/>
    <property type="match status" value="1"/>
</dbReference>
<evidence type="ECO:0000256" key="1">
    <source>
        <dbReference type="ARBA" id="ARBA00004141"/>
    </source>
</evidence>
<protein>
    <submittedName>
        <fullName evidence="7">Proton-coupled amino acid transporter 1</fullName>
    </submittedName>
</protein>
<evidence type="ECO:0000313" key="8">
    <source>
        <dbReference type="Proteomes" id="UP000247409"/>
    </source>
</evidence>
<evidence type="ECO:0000259" key="6">
    <source>
        <dbReference type="Pfam" id="PF01490"/>
    </source>
</evidence>
<keyword evidence="4 5" id="KW-0472">Membrane</keyword>
<dbReference type="GO" id="GO:0005774">
    <property type="term" value="C:vacuolar membrane"/>
    <property type="evidence" value="ECO:0007669"/>
    <property type="project" value="TreeGrafter"/>
</dbReference>
<sequence length="493" mass="52973">MSKTVTTTTSTSNATAAMVVDDTTSASPLSPSPSLDADARNGLITDVGNMLKAFIGLNFMYVAYAFSNAGLLRGAVALICITLVTEHCCMLLIQVKNNSPLALPSSPTARALPNDAALSIHDFPEKSHQQEDPEQPQAQLPHRQNVSYGDIARVVGGPTVGRIINLALILTQFGFCVGYLIFLSQTLHDMIKSTHTVKWFVLIPLPVLMILALFSSIRSLGPFSLLANFALMVGFVSVVAFLAKHFQWQPSHPPITSFPLFFGQMTAALEGIGLVVPVEASMKNPERFPFVLRVALTFLSTVLMIVGILGFASFGEGTRSIILLNFGATPVVLAVKFVLMIGILFTYPLQIVPVFHYFERSLLPHDLTAQHSDESPDESSSTVSAVLTSGLFVSDWRRIGIRALIVLSTAAVAILAGGSFGLFQSLVGSLGATILAYCAPAVLHNIAFKDELSRLARMKNYALLVFGVIGGIVGAFTSVREILEIHKGNSQPL</sequence>
<dbReference type="Pfam" id="PF01490">
    <property type="entry name" value="Aa_trans"/>
    <property type="match status" value="1"/>
</dbReference>
<gene>
    <name evidence="7" type="ORF">BWQ96_06300</name>
</gene>
<keyword evidence="2 5" id="KW-0812">Transmembrane</keyword>
<dbReference type="STRING" id="448386.A0A2V3IPB6"/>
<feature type="transmembrane region" description="Helical" evidence="5">
    <location>
        <begin position="226"/>
        <end position="246"/>
    </location>
</feature>
<evidence type="ECO:0000256" key="2">
    <source>
        <dbReference type="ARBA" id="ARBA00022692"/>
    </source>
</evidence>
<feature type="transmembrane region" description="Helical" evidence="5">
    <location>
        <begin position="290"/>
        <end position="315"/>
    </location>
</feature>
<dbReference type="AlphaFoldDB" id="A0A2V3IPB6"/>
<reference evidence="7 8" key="1">
    <citation type="journal article" date="2018" name="Mol. Biol. Evol.">
        <title>Analysis of the draft genome of the red seaweed Gracilariopsis chorda provides insights into genome size evolution in Rhodophyta.</title>
        <authorList>
            <person name="Lee J."/>
            <person name="Yang E.C."/>
            <person name="Graf L."/>
            <person name="Yang J.H."/>
            <person name="Qiu H."/>
            <person name="Zel Zion U."/>
            <person name="Chan C.X."/>
            <person name="Stephens T.G."/>
            <person name="Weber A.P.M."/>
            <person name="Boo G.H."/>
            <person name="Boo S.M."/>
            <person name="Kim K.M."/>
            <person name="Shin Y."/>
            <person name="Jung M."/>
            <person name="Lee S.J."/>
            <person name="Yim H.S."/>
            <person name="Lee J.H."/>
            <person name="Bhattacharya D."/>
            <person name="Yoon H.S."/>
        </authorList>
    </citation>
    <scope>NUCLEOTIDE SEQUENCE [LARGE SCALE GENOMIC DNA]</scope>
    <source>
        <strain evidence="7 8">SKKU-2015</strain>
        <tissue evidence="7">Whole body</tissue>
    </source>
</reference>
<name>A0A2V3IPB6_9FLOR</name>
<feature type="transmembrane region" description="Helical" evidence="5">
    <location>
        <begin position="163"/>
        <end position="184"/>
    </location>
</feature>
<accession>A0A2V3IPB6</accession>
<feature type="transmembrane region" description="Helical" evidence="5">
    <location>
        <begin position="321"/>
        <end position="347"/>
    </location>
</feature>
<feature type="domain" description="Amino acid transporter transmembrane" evidence="6">
    <location>
        <begin position="142"/>
        <end position="474"/>
    </location>
</feature>
<comment type="caution">
    <text evidence="7">The sequence shown here is derived from an EMBL/GenBank/DDBJ whole genome shotgun (WGS) entry which is preliminary data.</text>
</comment>
<keyword evidence="8" id="KW-1185">Reference proteome</keyword>
<dbReference type="OrthoDB" id="1684102at2759"/>
<evidence type="ECO:0000313" key="7">
    <source>
        <dbReference type="EMBL" id="PXF43931.1"/>
    </source>
</evidence>
<evidence type="ECO:0000256" key="5">
    <source>
        <dbReference type="SAM" id="Phobius"/>
    </source>
</evidence>